<dbReference type="InterPro" id="IPR029044">
    <property type="entry name" value="Nucleotide-diphossugar_trans"/>
</dbReference>
<feature type="transmembrane region" description="Helical" evidence="1">
    <location>
        <begin position="469"/>
        <end position="489"/>
    </location>
</feature>
<feature type="transmembrane region" description="Helical" evidence="1">
    <location>
        <begin position="289"/>
        <end position="309"/>
    </location>
</feature>
<feature type="transmembrane region" description="Helical" evidence="1">
    <location>
        <begin position="712"/>
        <end position="737"/>
    </location>
</feature>
<feature type="transmembrane region" description="Helical" evidence="1">
    <location>
        <begin position="582"/>
        <end position="601"/>
    </location>
</feature>
<accession>A0ABT7C7Y0</accession>
<keyword evidence="1" id="KW-0812">Transmembrane</keyword>
<name>A0ABT7C7Y0_9MICO</name>
<reference evidence="2" key="1">
    <citation type="submission" date="2018-03" db="EMBL/GenBank/DDBJ databases">
        <authorList>
            <person name="Nunes O.C."/>
            <person name="Lopes A.R."/>
            <person name="Froufe H."/>
            <person name="Munoz-Merida A."/>
            <person name="Barroso C."/>
            <person name="Egas C."/>
        </authorList>
    </citation>
    <scope>NUCLEOTIDE SEQUENCE</scope>
    <source>
        <strain evidence="2">ON4</strain>
    </source>
</reference>
<reference evidence="2" key="2">
    <citation type="journal article" date="2022" name="Sci. Rep.">
        <title>In silico prediction of the enzymes involved in the degradation of the herbicide molinate by Gulosibacter molinativorax ON4T.</title>
        <authorList>
            <person name="Lopes A.R."/>
            <person name="Bunin E."/>
            <person name="Viana A.T."/>
            <person name="Froufe H."/>
            <person name="Munoz-Merida A."/>
            <person name="Pinho D."/>
            <person name="Figueiredo J."/>
            <person name="Barroso C."/>
            <person name="Vaz-Moreira I."/>
            <person name="Bellanger X."/>
            <person name="Egas C."/>
            <person name="Nunes O.C."/>
        </authorList>
    </citation>
    <scope>NUCLEOTIDE SEQUENCE</scope>
    <source>
        <strain evidence="2">ON4</strain>
    </source>
</reference>
<feature type="transmembrane region" description="Helical" evidence="1">
    <location>
        <begin position="443"/>
        <end position="463"/>
    </location>
</feature>
<evidence type="ECO:0000313" key="3">
    <source>
        <dbReference type="Proteomes" id="UP001170379"/>
    </source>
</evidence>
<proteinExistence type="predicted"/>
<dbReference type="PANTHER" id="PTHR43685:SF3">
    <property type="entry name" value="SLR2126 PROTEIN"/>
    <property type="match status" value="1"/>
</dbReference>
<feature type="transmembrane region" description="Helical" evidence="1">
    <location>
        <begin position="655"/>
        <end position="675"/>
    </location>
</feature>
<dbReference type="PANTHER" id="PTHR43685">
    <property type="entry name" value="GLYCOSYLTRANSFERASE"/>
    <property type="match status" value="1"/>
</dbReference>
<dbReference type="Pfam" id="PF13641">
    <property type="entry name" value="Glyco_tranf_2_3"/>
    <property type="match status" value="1"/>
</dbReference>
<evidence type="ECO:0008006" key="4">
    <source>
        <dbReference type="Google" id="ProtNLM"/>
    </source>
</evidence>
<protein>
    <recommendedName>
        <fullName evidence="4">Glycosyltransferase family 2 protein</fullName>
    </recommendedName>
</protein>
<keyword evidence="1" id="KW-1133">Transmembrane helix</keyword>
<evidence type="ECO:0000313" key="2">
    <source>
        <dbReference type="EMBL" id="MDJ1371313.1"/>
    </source>
</evidence>
<dbReference type="Gene3D" id="3.90.550.10">
    <property type="entry name" value="Spore Coat Polysaccharide Biosynthesis Protein SpsA, Chain A"/>
    <property type="match status" value="1"/>
</dbReference>
<dbReference type="Proteomes" id="UP001170379">
    <property type="component" value="Unassembled WGS sequence"/>
</dbReference>
<feature type="transmembrane region" description="Helical" evidence="1">
    <location>
        <begin position="551"/>
        <end position="576"/>
    </location>
</feature>
<sequence length="1011" mass="108375">MSMLSRADTKTSIRLMRPRVTAIVVAHNAAKPLGRTLEALGAQTWRPHRTVVVDIKSRDESAEVIAEFAPDLTVTVDERASFGEAIAAGVDALSEVDEGDRARIEEFGSAGDAPNDWFWFLGADNVPDPDALEELLDTTERNPSLEVTGPKVVRADDPAVLVEYGESIAPNDETIRLHEDALDQGQFEHLSDVLGVASAGMLVLRDTWERLGGFDPGLPAVDYALDFCVRTWLSDGRVILSPGARVESKAENAVGTSRFGRHTRPLQRYRLERTAVLHRQLAWSGGFEFFLRWLLLIPGAFGRAILHLLRKQPGRILPDFRAAFALLFGRTRAGAARRRFQATSNHPFASLDQLLISPSEWRKMKANRRDEYRALVQQDGDRYNFITGGGGWVLILAVIATLVLMFPLLRSATIAGGALLPLSNGIGELWANTGYGLRDAGGGVGVADPFAYILAMLGTLTFWHPSLSIVVVWLLAIPLSAVGAWYLMARFTVRPWLRALGAVAWMLAPMLFVALAEGRLGAVLVHVALPWLFFAGFAASRSWAAAATASLLAVVVAASSPMLIPALVVVWIISVIIAGRGWVRQVFIPIPAAAMFLPLFVSQFNRGRPLAVFADPGMPTPYDPTRSWQSALMFPTQSFGGWGDLLGRFGLQLNIPLLIGILLAPLVLLAIYGLFTRGWRVATAGIAIAAAGILTAALAANTSLTSIAGVSVPLWIGSAQSLAYLSLVTAAVAGAAFLGPVRIPAVVVSFLAAVLLIVPIAPAFLTGTASVEASDGRTLPALVDAQGKSASQLGTLVITPLEQNEMHVHLERGSGLKLNEFSTLESTGLQPVDTDLRLAEISVGFLSEGATNPTASLHEFGIAYILVKPSPTSGAALEERLLTALSTNEALVAAGDTGDFGVLFQVVNAAEQPTDPDLAQRLDVTNLQNELGRGMLFVQAAIIVFCLLLALPTGGLAARVRSRAAHGSRHWEKLDEGQALPKRDYEDDGVRIYTEATGDHIDAAPEGGRRG</sequence>
<keyword evidence="3" id="KW-1185">Reference proteome</keyword>
<feature type="transmembrane region" description="Helical" evidence="1">
    <location>
        <begin position="681"/>
        <end position="700"/>
    </location>
</feature>
<feature type="transmembrane region" description="Helical" evidence="1">
    <location>
        <begin position="520"/>
        <end position="539"/>
    </location>
</feature>
<gene>
    <name evidence="2" type="ORF">C7K25_08020</name>
</gene>
<feature type="transmembrane region" description="Helical" evidence="1">
    <location>
        <begin position="936"/>
        <end position="958"/>
    </location>
</feature>
<organism evidence="2 3">
    <name type="scientific">Gulosibacter molinativorax</name>
    <dbReference type="NCBI Taxonomy" id="256821"/>
    <lineage>
        <taxon>Bacteria</taxon>
        <taxon>Bacillati</taxon>
        <taxon>Actinomycetota</taxon>
        <taxon>Actinomycetes</taxon>
        <taxon>Micrococcales</taxon>
        <taxon>Microbacteriaceae</taxon>
        <taxon>Gulosibacter</taxon>
    </lineage>
</organism>
<evidence type="ECO:0000256" key="1">
    <source>
        <dbReference type="SAM" id="Phobius"/>
    </source>
</evidence>
<dbReference type="InterPro" id="IPR050834">
    <property type="entry name" value="Glycosyltransf_2"/>
</dbReference>
<dbReference type="EMBL" id="PXVD01000011">
    <property type="protein sequence ID" value="MDJ1371313.1"/>
    <property type="molecule type" value="Genomic_DNA"/>
</dbReference>
<dbReference type="SUPFAM" id="SSF53448">
    <property type="entry name" value="Nucleotide-diphospho-sugar transferases"/>
    <property type="match status" value="1"/>
</dbReference>
<feature type="transmembrane region" description="Helical" evidence="1">
    <location>
        <begin position="496"/>
        <end position="514"/>
    </location>
</feature>
<comment type="caution">
    <text evidence="2">The sequence shown here is derived from an EMBL/GenBank/DDBJ whole genome shotgun (WGS) entry which is preliminary data.</text>
</comment>
<keyword evidence="1" id="KW-0472">Membrane</keyword>
<feature type="transmembrane region" description="Helical" evidence="1">
    <location>
        <begin position="383"/>
        <end position="406"/>
    </location>
</feature>
<feature type="transmembrane region" description="Helical" evidence="1">
    <location>
        <begin position="743"/>
        <end position="765"/>
    </location>
</feature>